<proteinExistence type="predicted"/>
<dbReference type="GO" id="GO:0000976">
    <property type="term" value="F:transcription cis-regulatory region binding"/>
    <property type="evidence" value="ECO:0007669"/>
    <property type="project" value="InterPro"/>
</dbReference>
<dbReference type="InterPro" id="IPR044847">
    <property type="entry name" value="KAN_fam"/>
</dbReference>
<organism evidence="3 4">
    <name type="scientific">Kalanchoe fedtschenkoi</name>
    <name type="common">Lavender scallops</name>
    <name type="synonym">South American air plant</name>
    <dbReference type="NCBI Taxonomy" id="63787"/>
    <lineage>
        <taxon>Eukaryota</taxon>
        <taxon>Viridiplantae</taxon>
        <taxon>Streptophyta</taxon>
        <taxon>Embryophyta</taxon>
        <taxon>Tracheophyta</taxon>
        <taxon>Spermatophyta</taxon>
        <taxon>Magnoliopsida</taxon>
        <taxon>eudicotyledons</taxon>
        <taxon>Gunneridae</taxon>
        <taxon>Pentapetalae</taxon>
        <taxon>Saxifragales</taxon>
        <taxon>Crassulaceae</taxon>
        <taxon>Kalanchoe</taxon>
    </lineage>
</organism>
<dbReference type="PANTHER" id="PTHR31496">
    <property type="entry name" value="TRANSCRIPTION FACTOR KAN2-RELATED"/>
    <property type="match status" value="1"/>
</dbReference>
<dbReference type="PANTHER" id="PTHR31496:SF3">
    <property type="entry name" value="TRANSCRIPTION REPRESSOR KAN1"/>
    <property type="match status" value="1"/>
</dbReference>
<evidence type="ECO:0000313" key="4">
    <source>
        <dbReference type="Proteomes" id="UP000594263"/>
    </source>
</evidence>
<dbReference type="Proteomes" id="UP000594263">
    <property type="component" value="Unplaced"/>
</dbReference>
<dbReference type="GO" id="GO:0006355">
    <property type="term" value="P:regulation of DNA-templated transcription"/>
    <property type="evidence" value="ECO:0007669"/>
    <property type="project" value="InterPro"/>
</dbReference>
<feature type="region of interest" description="Disordered" evidence="2">
    <location>
        <begin position="46"/>
        <end position="76"/>
    </location>
</feature>
<name>A0A7N0TFZ5_KALFE</name>
<comment type="subcellular location">
    <subcellularLocation>
        <location evidence="1">Nucleus</location>
    </subcellularLocation>
</comment>
<reference evidence="3" key="1">
    <citation type="submission" date="2021-01" db="UniProtKB">
        <authorList>
            <consortium name="EnsemblPlants"/>
        </authorList>
    </citation>
    <scope>IDENTIFICATION</scope>
</reference>
<sequence>MPINSPRNTEMVAPDLDLHICLPNMVASPSSLSSASLYCHEEPDTELSLLPNSSSETDKWSRQQQQQKPSSLNTLGLDEASKTHNKQSLRFCPSFRSVRQAITANNTYQQYVSGEGRNSKLIKGIPVYNQSSSASSLCSNNPNFGGALRLNGMPMEAIRKQQPQFRYCSSSHQYSGIAEQSSHSSIGVPEVNGDIVFRPRFMLPKIQDRRNNVRAPRMRWTNSLHASFVHAVELLGGHETTRLSSSRARVLKKTFEPSSSIDFLGSSSTSRIRAEYISNRAELEQANTRLGSARLQLLTTSRNTV</sequence>
<protein>
    <submittedName>
        <fullName evidence="3">Uncharacterized protein</fullName>
    </submittedName>
</protein>
<dbReference type="EnsemblPlants" id="Kaladp0035s0090.1.v1.1">
    <property type="protein sequence ID" value="Kaladp0035s0090.1.v1.1"/>
    <property type="gene ID" value="Kaladp0035s0090.v1.1"/>
</dbReference>
<dbReference type="GO" id="GO:0005634">
    <property type="term" value="C:nucleus"/>
    <property type="evidence" value="ECO:0007669"/>
    <property type="project" value="UniProtKB-SubCell"/>
</dbReference>
<evidence type="ECO:0000256" key="1">
    <source>
        <dbReference type="ARBA" id="ARBA00004123"/>
    </source>
</evidence>
<feature type="compositionally biased region" description="Polar residues" evidence="2">
    <location>
        <begin position="62"/>
        <end position="74"/>
    </location>
</feature>
<dbReference type="Gene3D" id="1.10.10.60">
    <property type="entry name" value="Homeodomain-like"/>
    <property type="match status" value="1"/>
</dbReference>
<dbReference type="Gramene" id="Kaladp0035s0090.1.v1.1">
    <property type="protein sequence ID" value="Kaladp0035s0090.1.v1.1"/>
    <property type="gene ID" value="Kaladp0035s0090.v1.1"/>
</dbReference>
<evidence type="ECO:0000256" key="2">
    <source>
        <dbReference type="SAM" id="MobiDB-lite"/>
    </source>
</evidence>
<dbReference type="AlphaFoldDB" id="A0A7N0TFZ5"/>
<accession>A0A7N0TFZ5</accession>
<dbReference type="GO" id="GO:0010158">
    <property type="term" value="P:abaxial cell fate specification"/>
    <property type="evidence" value="ECO:0007669"/>
    <property type="project" value="InterPro"/>
</dbReference>
<keyword evidence="4" id="KW-1185">Reference proteome</keyword>
<evidence type="ECO:0000313" key="3">
    <source>
        <dbReference type="EnsemblPlants" id="Kaladp0035s0090.1.v1.1"/>
    </source>
</evidence>